<evidence type="ECO:0000256" key="2">
    <source>
        <dbReference type="ARBA" id="ARBA00022723"/>
    </source>
</evidence>
<accession>A0A8B6EA35</accession>
<sequence>MSAMKSTSSALSRIFLRTFLENYKQNALPTCCRCLSSAAPNPKQSWTDKYKTKKKKIQEKSEHVTVNQHAVFANNETSLKHIKVYGFDYDYTLASYKQELHSLIFRLGKDALVHKYKYPKDILKFEYSAEFAVRGLHYDIRKGLLMKLDSFHNIQLGTVYRGMQKVSDEEVIKLYDGTHVALESMNTFYGLGPMYQLVDLFAPPEMTLLTEVIEYFRENDIQYDPEYVFYDVRGAVQGIHSNGLLHNSILTNLEKYLEKGPKVMSLLENLMKAEKKLFLITNSGFPFVDAGMTYMMGNDWRDLFEVIICNARKPKFFNEASRPFRIYDPSLENVSWDRVNTLIKGKVYQEGNFFQLRQMTGWYGSKVLYFGDHVYSDLADPSLKYGWRTGAIIPELETEIEKSNTLKFQGAVHWLCCLQDLIEESQEDRDPSVTILRNEWLKERDELRDYTKSLFNPHFGSIFRTYHNPTYFSRRLARFADIYMSDITDLLEYSTCHTFYPRRMALPHEHPPYSDL</sequence>
<feature type="active site" description="Nucleophile" evidence="5">
    <location>
        <position position="88"/>
    </location>
</feature>
<feature type="binding site" evidence="6">
    <location>
        <position position="90"/>
    </location>
    <ligand>
        <name>GMP</name>
        <dbReference type="ChEBI" id="CHEBI:58115"/>
    </ligand>
</feature>
<evidence type="ECO:0000313" key="8">
    <source>
        <dbReference type="Proteomes" id="UP000596742"/>
    </source>
</evidence>
<comment type="similarity">
    <text evidence="1">Belongs to the 5'(3')-deoxyribonucleotidase family.</text>
</comment>
<evidence type="ECO:0000256" key="1">
    <source>
        <dbReference type="ARBA" id="ARBA00009589"/>
    </source>
</evidence>
<name>A0A8B6EA35_MYTGA</name>
<keyword evidence="3" id="KW-0378">Hydrolase</keyword>
<evidence type="ECO:0000256" key="6">
    <source>
        <dbReference type="PIRSR" id="PIRSR017434-2"/>
    </source>
</evidence>
<feature type="binding site" evidence="6">
    <location>
        <position position="88"/>
    </location>
    <ligand>
        <name>Mg(2+)</name>
        <dbReference type="ChEBI" id="CHEBI:18420"/>
    </ligand>
</feature>
<reference evidence="7" key="1">
    <citation type="submission" date="2018-11" db="EMBL/GenBank/DDBJ databases">
        <authorList>
            <person name="Alioto T."/>
            <person name="Alioto T."/>
        </authorList>
    </citation>
    <scope>NUCLEOTIDE SEQUENCE</scope>
</reference>
<dbReference type="NCBIfam" id="TIGR02244">
    <property type="entry name" value="HAD-IG-Ncltidse"/>
    <property type="match status" value="1"/>
</dbReference>
<dbReference type="CDD" id="cd07522">
    <property type="entry name" value="HAD_cN-II"/>
    <property type="match status" value="1"/>
</dbReference>
<feature type="binding site" evidence="6">
    <location>
        <position position="372"/>
    </location>
    <ligand>
        <name>Mg(2+)</name>
        <dbReference type="ChEBI" id="CHEBI:18420"/>
    </ligand>
</feature>
<dbReference type="PANTHER" id="PTHR12103:SF12">
    <property type="entry name" value="FI20020P1"/>
    <property type="match status" value="1"/>
</dbReference>
<dbReference type="Pfam" id="PF05761">
    <property type="entry name" value="5_nucleotid"/>
    <property type="match status" value="1"/>
</dbReference>
<dbReference type="PANTHER" id="PTHR12103">
    <property type="entry name" value="5'-NUCLEOTIDASE DOMAIN-CONTAINING"/>
    <property type="match status" value="1"/>
</dbReference>
<dbReference type="InterPro" id="IPR016695">
    <property type="entry name" value="Pur_nucleotidase"/>
</dbReference>
<dbReference type="Gene3D" id="3.40.50.1000">
    <property type="entry name" value="HAD superfamily/HAD-like"/>
    <property type="match status" value="1"/>
</dbReference>
<dbReference type="Proteomes" id="UP000596742">
    <property type="component" value="Unassembled WGS sequence"/>
</dbReference>
<organism evidence="7 8">
    <name type="scientific">Mytilus galloprovincialis</name>
    <name type="common">Mediterranean mussel</name>
    <dbReference type="NCBI Taxonomy" id="29158"/>
    <lineage>
        <taxon>Eukaryota</taxon>
        <taxon>Metazoa</taxon>
        <taxon>Spiralia</taxon>
        <taxon>Lophotrochozoa</taxon>
        <taxon>Mollusca</taxon>
        <taxon>Bivalvia</taxon>
        <taxon>Autobranchia</taxon>
        <taxon>Pteriomorphia</taxon>
        <taxon>Mytilida</taxon>
        <taxon>Mytiloidea</taxon>
        <taxon>Mytilidae</taxon>
        <taxon>Mytilinae</taxon>
        <taxon>Mytilus</taxon>
    </lineage>
</organism>
<keyword evidence="8" id="KW-1185">Reference proteome</keyword>
<dbReference type="EMBL" id="UYJE01004761">
    <property type="protein sequence ID" value="VDI31100.1"/>
    <property type="molecule type" value="Genomic_DNA"/>
</dbReference>
<protein>
    <submittedName>
        <fullName evidence="7">Uncharacterized protein</fullName>
    </submittedName>
</protein>
<comment type="cofactor">
    <cofactor evidence="6">
        <name>Mg(2+)</name>
        <dbReference type="ChEBI" id="CHEBI:18420"/>
    </cofactor>
    <text evidence="6">Binds 1 Mg(2+) ion per subunit.</text>
</comment>
<evidence type="ECO:0000313" key="7">
    <source>
        <dbReference type="EMBL" id="VDI31100.1"/>
    </source>
</evidence>
<comment type="caution">
    <text evidence="7">The sequence shown here is derived from an EMBL/GenBank/DDBJ whole genome shotgun (WGS) entry which is preliminary data.</text>
</comment>
<dbReference type="InterPro" id="IPR008380">
    <property type="entry name" value="HAD-SF_hydro_IG_5-nucl"/>
</dbReference>
<dbReference type="GO" id="GO:0046872">
    <property type="term" value="F:metal ion binding"/>
    <property type="evidence" value="ECO:0007669"/>
    <property type="project" value="UniProtKB-KW"/>
</dbReference>
<dbReference type="OrthoDB" id="409330at2759"/>
<dbReference type="PIRSF" id="PIRSF017434">
    <property type="entry name" value="Purine_5'-nucleotidase"/>
    <property type="match status" value="1"/>
</dbReference>
<evidence type="ECO:0000256" key="4">
    <source>
        <dbReference type="ARBA" id="ARBA00022842"/>
    </source>
</evidence>
<dbReference type="GO" id="GO:0008253">
    <property type="term" value="F:5'-nucleotidase activity"/>
    <property type="evidence" value="ECO:0007669"/>
    <property type="project" value="TreeGrafter"/>
</dbReference>
<dbReference type="InterPro" id="IPR023214">
    <property type="entry name" value="HAD_sf"/>
</dbReference>
<dbReference type="AlphaFoldDB" id="A0A8B6EA35"/>
<proteinExistence type="inferred from homology"/>
<keyword evidence="4 6" id="KW-0460">Magnesium</keyword>
<evidence type="ECO:0000256" key="3">
    <source>
        <dbReference type="ARBA" id="ARBA00022801"/>
    </source>
</evidence>
<keyword evidence="2 6" id="KW-0479">Metal-binding</keyword>
<dbReference type="InterPro" id="IPR036412">
    <property type="entry name" value="HAD-like_sf"/>
</dbReference>
<gene>
    <name evidence="7" type="ORF">MGAL_10B028260</name>
</gene>
<dbReference type="SUPFAM" id="SSF56784">
    <property type="entry name" value="HAD-like"/>
    <property type="match status" value="1"/>
</dbReference>
<evidence type="ECO:0000256" key="5">
    <source>
        <dbReference type="PIRSR" id="PIRSR017434-1"/>
    </source>
</evidence>
<feature type="active site" description="Proton donor" evidence="5">
    <location>
        <position position="90"/>
    </location>
</feature>